<dbReference type="FunFam" id="3.40.50.720:FF:000388">
    <property type="entry name" value="Cinnamoyl-CoA reductase-like SNL6"/>
    <property type="match status" value="1"/>
</dbReference>
<dbReference type="EMBL" id="CP093348">
    <property type="protein sequence ID" value="WOH05110.1"/>
    <property type="molecule type" value="Genomic_DNA"/>
</dbReference>
<protein>
    <recommendedName>
        <fullName evidence="4">3-beta hydroxysteroid dehydrogenase/isomerase domain-containing protein</fullName>
    </recommendedName>
</protein>
<dbReference type="EMBL" id="LNRQ01000006">
    <property type="protein sequence ID" value="KZM90944.1"/>
    <property type="molecule type" value="Genomic_DNA"/>
</dbReference>
<sequence length="363" mass="40495">MGIVRTDEHRRSEIESFRRLLLSCAGACKSKEEEEIRNSPVMNADNDGVVHDKVVCVTSGVSFLGIAIVNQLLLRGYNVRIIVDNQDDVDNLREMERSGEMRGTNNRIGIVMAKLYEAESLSDVFSGCCGVFHTSAFIDPAGLSGYSKFMADLEVKAAENVIEACAVTPSIRHCVLTSSLLACTWKDYSANNVSPVINHHCWSDESFCIEKKLWYALGKLRAEKAAWRVAEERGLKLTTICPGLIRGPEFFNRNTTSTIAYLKGAQEMYEKGLLASVDVNRLAEAHVCVFEEMSRTASGRYICFDQVIKNEEEVETLAQETGIRVNFISETENASGDATIQFQLSNLKLSRLMSRVRNCKITF</sequence>
<dbReference type="OrthoDB" id="2735536at2759"/>
<dbReference type="Proteomes" id="UP000077755">
    <property type="component" value="Chromosome 6"/>
</dbReference>
<dbReference type="OMA" id="ICFDQVI"/>
<dbReference type="CDD" id="cd08958">
    <property type="entry name" value="FR_SDR_e"/>
    <property type="match status" value="1"/>
</dbReference>
<dbReference type="SUPFAM" id="SSF51735">
    <property type="entry name" value="NAD(P)-binding Rossmann-fold domains"/>
    <property type="match status" value="1"/>
</dbReference>
<dbReference type="InterPro" id="IPR036291">
    <property type="entry name" value="NAD(P)-bd_dom_sf"/>
</dbReference>
<gene>
    <name evidence="5" type="ORF">DCAR_021691</name>
    <name evidence="6" type="ORF">DCAR_0624523</name>
</gene>
<evidence type="ECO:0000313" key="5">
    <source>
        <dbReference type="EMBL" id="KZM90944.1"/>
    </source>
</evidence>
<dbReference type="STRING" id="79200.A0A164VVZ9"/>
<dbReference type="GO" id="GO:0006694">
    <property type="term" value="P:steroid biosynthetic process"/>
    <property type="evidence" value="ECO:0007669"/>
    <property type="project" value="InterPro"/>
</dbReference>
<dbReference type="InterPro" id="IPR050425">
    <property type="entry name" value="NAD(P)_dehydrat-like"/>
</dbReference>
<keyword evidence="7" id="KW-1185">Reference proteome</keyword>
<dbReference type="Pfam" id="PF01073">
    <property type="entry name" value="3Beta_HSD"/>
    <property type="match status" value="1"/>
</dbReference>
<keyword evidence="1" id="KW-0521">NADP</keyword>
<reference evidence="6" key="2">
    <citation type="submission" date="2022-03" db="EMBL/GenBank/DDBJ databases">
        <title>Draft title - Genomic analysis of global carrot germplasm unveils the trajectory of domestication and the origin of high carotenoid orange carrot.</title>
        <authorList>
            <person name="Iorizzo M."/>
            <person name="Ellison S."/>
            <person name="Senalik D."/>
            <person name="Macko-Podgorni A."/>
            <person name="Grzebelus D."/>
            <person name="Bostan H."/>
            <person name="Rolling W."/>
            <person name="Curaba J."/>
            <person name="Simon P."/>
        </authorList>
    </citation>
    <scope>NUCLEOTIDE SEQUENCE</scope>
    <source>
        <tissue evidence="6">Leaf</tissue>
    </source>
</reference>
<dbReference type="Gene3D" id="3.40.50.720">
    <property type="entry name" value="NAD(P)-binding Rossmann-like Domain"/>
    <property type="match status" value="1"/>
</dbReference>
<dbReference type="PANTHER" id="PTHR10366">
    <property type="entry name" value="NAD DEPENDENT EPIMERASE/DEHYDRATASE"/>
    <property type="match status" value="1"/>
</dbReference>
<keyword evidence="2 3" id="KW-0560">Oxidoreductase</keyword>
<evidence type="ECO:0000259" key="4">
    <source>
        <dbReference type="Pfam" id="PF01073"/>
    </source>
</evidence>
<organism evidence="5">
    <name type="scientific">Daucus carota subsp. sativus</name>
    <name type="common">Carrot</name>
    <dbReference type="NCBI Taxonomy" id="79200"/>
    <lineage>
        <taxon>Eukaryota</taxon>
        <taxon>Viridiplantae</taxon>
        <taxon>Streptophyta</taxon>
        <taxon>Embryophyta</taxon>
        <taxon>Tracheophyta</taxon>
        <taxon>Spermatophyta</taxon>
        <taxon>Magnoliopsida</taxon>
        <taxon>eudicotyledons</taxon>
        <taxon>Gunneridae</taxon>
        <taxon>Pentapetalae</taxon>
        <taxon>asterids</taxon>
        <taxon>campanulids</taxon>
        <taxon>Apiales</taxon>
        <taxon>Apiaceae</taxon>
        <taxon>Apioideae</taxon>
        <taxon>Scandiceae</taxon>
        <taxon>Daucinae</taxon>
        <taxon>Daucus</taxon>
        <taxon>Daucus sect. Daucus</taxon>
    </lineage>
</organism>
<dbReference type="KEGG" id="dcr:108224695"/>
<evidence type="ECO:0000256" key="2">
    <source>
        <dbReference type="ARBA" id="ARBA00023002"/>
    </source>
</evidence>
<name>A0A164VVZ9_DAUCS</name>
<evidence type="ECO:0000313" key="6">
    <source>
        <dbReference type="EMBL" id="WOH05110.1"/>
    </source>
</evidence>
<accession>A0A164VVZ9</accession>
<dbReference type="GO" id="GO:0016616">
    <property type="term" value="F:oxidoreductase activity, acting on the CH-OH group of donors, NAD or NADP as acceptor"/>
    <property type="evidence" value="ECO:0007669"/>
    <property type="project" value="InterPro"/>
</dbReference>
<comment type="similarity">
    <text evidence="3">Belongs to the 3-beta-HSD family.</text>
</comment>
<dbReference type="AlphaFoldDB" id="A0A164VVZ9"/>
<dbReference type="SMR" id="A0A164VVZ9"/>
<evidence type="ECO:0000313" key="7">
    <source>
        <dbReference type="Proteomes" id="UP000077755"/>
    </source>
</evidence>
<proteinExistence type="inferred from homology"/>
<evidence type="ECO:0000256" key="1">
    <source>
        <dbReference type="ARBA" id="ARBA00022857"/>
    </source>
</evidence>
<feature type="domain" description="3-beta hydroxysteroid dehydrogenase/isomerase" evidence="4">
    <location>
        <begin position="57"/>
        <end position="295"/>
    </location>
</feature>
<evidence type="ECO:0000256" key="3">
    <source>
        <dbReference type="RuleBase" id="RU004475"/>
    </source>
</evidence>
<reference evidence="5" key="1">
    <citation type="journal article" date="2016" name="Nat. Genet.">
        <title>A high-quality carrot genome assembly provides new insights into carotenoid accumulation and asterid genome evolution.</title>
        <authorList>
            <person name="Iorizzo M."/>
            <person name="Ellison S."/>
            <person name="Senalik D."/>
            <person name="Zeng P."/>
            <person name="Satapoomin P."/>
            <person name="Huang J."/>
            <person name="Bowman M."/>
            <person name="Iovene M."/>
            <person name="Sanseverino W."/>
            <person name="Cavagnaro P."/>
            <person name="Yildiz M."/>
            <person name="Macko-Podgorni A."/>
            <person name="Moranska E."/>
            <person name="Grzebelus E."/>
            <person name="Grzebelus D."/>
            <person name="Ashrafi H."/>
            <person name="Zheng Z."/>
            <person name="Cheng S."/>
            <person name="Spooner D."/>
            <person name="Van Deynze A."/>
            <person name="Simon P."/>
        </authorList>
    </citation>
    <scope>NUCLEOTIDE SEQUENCE [LARGE SCALE GENOMIC DNA]</scope>
    <source>
        <tissue evidence="5">Leaf</tissue>
    </source>
</reference>
<dbReference type="Gramene" id="KZM90944">
    <property type="protein sequence ID" value="KZM90944"/>
    <property type="gene ID" value="DCAR_021691"/>
</dbReference>
<dbReference type="InterPro" id="IPR002225">
    <property type="entry name" value="3Beta_OHSteriod_DH/Estase"/>
</dbReference>
<dbReference type="PANTHER" id="PTHR10366:SF483">
    <property type="entry name" value="CINNAMOYL COA REDUCTASE-LIKE PROTEIN"/>
    <property type="match status" value="1"/>
</dbReference>